<protein>
    <submittedName>
        <fullName evidence="2">Uncharacterized protein</fullName>
    </submittedName>
</protein>
<feature type="region of interest" description="Disordered" evidence="1">
    <location>
        <begin position="1"/>
        <end position="35"/>
    </location>
</feature>
<feature type="non-terminal residue" evidence="2">
    <location>
        <position position="1"/>
    </location>
</feature>
<dbReference type="EMBL" id="BART01039151">
    <property type="protein sequence ID" value="GAH11132.1"/>
    <property type="molecule type" value="Genomic_DNA"/>
</dbReference>
<evidence type="ECO:0000313" key="2">
    <source>
        <dbReference type="EMBL" id="GAH11132.1"/>
    </source>
</evidence>
<dbReference type="AlphaFoldDB" id="X1CTL4"/>
<dbReference type="InterPro" id="IPR010221">
    <property type="entry name" value="VCBS_dom"/>
</dbReference>
<name>X1CTL4_9ZZZZ</name>
<gene>
    <name evidence="2" type="ORF">S01H4_64513</name>
</gene>
<organism evidence="2">
    <name type="scientific">marine sediment metagenome</name>
    <dbReference type="NCBI Taxonomy" id="412755"/>
    <lineage>
        <taxon>unclassified sequences</taxon>
        <taxon>metagenomes</taxon>
        <taxon>ecological metagenomes</taxon>
    </lineage>
</organism>
<accession>X1CTL4</accession>
<reference evidence="2" key="1">
    <citation type="journal article" date="2014" name="Front. Microbiol.">
        <title>High frequency of phylogenetically diverse reductive dehalogenase-homologous genes in deep subseafloor sedimentary metagenomes.</title>
        <authorList>
            <person name="Kawai M."/>
            <person name="Futagami T."/>
            <person name="Toyoda A."/>
            <person name="Takaki Y."/>
            <person name="Nishi S."/>
            <person name="Hori S."/>
            <person name="Arai W."/>
            <person name="Tsubouchi T."/>
            <person name="Morono Y."/>
            <person name="Uchiyama I."/>
            <person name="Ito T."/>
            <person name="Fujiyama A."/>
            <person name="Inagaki F."/>
            <person name="Takami H."/>
        </authorList>
    </citation>
    <scope>NUCLEOTIDE SEQUENCE</scope>
    <source>
        <strain evidence="2">Expedition CK06-06</strain>
    </source>
</reference>
<dbReference type="NCBIfam" id="TIGR01965">
    <property type="entry name" value="VCBS_repeat"/>
    <property type="match status" value="1"/>
</dbReference>
<evidence type="ECO:0000256" key="1">
    <source>
        <dbReference type="SAM" id="MobiDB-lite"/>
    </source>
</evidence>
<comment type="caution">
    <text evidence="2">The sequence shown here is derived from an EMBL/GenBank/DDBJ whole genome shotgun (WGS) entry which is preliminary data.</text>
</comment>
<feature type="non-terminal residue" evidence="2">
    <location>
        <position position="126"/>
    </location>
</feature>
<proteinExistence type="predicted"/>
<sequence length="126" mass="12463">TADDGVSGRELYAHDPVTGTTTRVEDIASGPTASTPTLLTAISDIIEAGSRADGTPFPGDPLATGNVLTNDTDADTGDTKEVVGVAAGTVGGPLAAGVGDPIVGTYGTLVLDADGVFNYTLDNVEA</sequence>